<evidence type="ECO:0000256" key="4">
    <source>
        <dbReference type="ARBA" id="ARBA00022692"/>
    </source>
</evidence>
<dbReference type="PRINTS" id="PR01012">
    <property type="entry name" value="NRPEPTIDEYR"/>
</dbReference>
<keyword evidence="4 10" id="KW-0812">Transmembrane</keyword>
<keyword evidence="6 10" id="KW-0297">G-protein coupled receptor</keyword>
<comment type="similarity">
    <text evidence="2 10">Belongs to the G-protein coupled receptor 1 family.</text>
</comment>
<feature type="transmembrane region" description="Helical" evidence="11">
    <location>
        <begin position="101"/>
        <end position="120"/>
    </location>
</feature>
<dbReference type="PROSITE" id="PS00237">
    <property type="entry name" value="G_PROTEIN_RECEP_F1_1"/>
    <property type="match status" value="1"/>
</dbReference>
<feature type="transmembrane region" description="Helical" evidence="11">
    <location>
        <begin position="23"/>
        <end position="51"/>
    </location>
</feature>
<dbReference type="PANTHER" id="PTHR24238">
    <property type="entry name" value="G-PROTEIN COUPLED RECEPTOR"/>
    <property type="match status" value="1"/>
</dbReference>
<dbReference type="GO" id="GO:0005886">
    <property type="term" value="C:plasma membrane"/>
    <property type="evidence" value="ECO:0007669"/>
    <property type="project" value="UniProtKB-SubCell"/>
</dbReference>
<evidence type="ECO:0000259" key="12">
    <source>
        <dbReference type="PROSITE" id="PS50262"/>
    </source>
</evidence>
<dbReference type="PROSITE" id="PS50262">
    <property type="entry name" value="G_PROTEIN_RECEP_F1_2"/>
    <property type="match status" value="1"/>
</dbReference>
<dbReference type="Proteomes" id="UP000515154">
    <property type="component" value="Linkage group LG16"/>
</dbReference>
<dbReference type="InterPro" id="IPR000611">
    <property type="entry name" value="NPY_rcpt"/>
</dbReference>
<reference evidence="14" key="1">
    <citation type="submission" date="2025-08" db="UniProtKB">
        <authorList>
            <consortium name="RefSeq"/>
        </authorList>
    </citation>
    <scope>IDENTIFICATION</scope>
</reference>
<dbReference type="PANTHER" id="PTHR24238:SF73">
    <property type="entry name" value="RYAMIDE RECEPTOR"/>
    <property type="match status" value="1"/>
</dbReference>
<keyword evidence="7 11" id="KW-0472">Membrane</keyword>
<evidence type="ECO:0000256" key="8">
    <source>
        <dbReference type="ARBA" id="ARBA00023170"/>
    </source>
</evidence>
<feature type="transmembrane region" description="Helical" evidence="11">
    <location>
        <begin position="245"/>
        <end position="264"/>
    </location>
</feature>
<evidence type="ECO:0000256" key="10">
    <source>
        <dbReference type="RuleBase" id="RU000688"/>
    </source>
</evidence>
<name>A0A6P7T865_9MOLL</name>
<keyword evidence="5 11" id="KW-1133">Transmembrane helix</keyword>
<dbReference type="SMART" id="SM01381">
    <property type="entry name" value="7TM_GPCR_Srsx"/>
    <property type="match status" value="1"/>
</dbReference>
<feature type="transmembrane region" description="Helical" evidence="11">
    <location>
        <begin position="284"/>
        <end position="308"/>
    </location>
</feature>
<evidence type="ECO:0000256" key="9">
    <source>
        <dbReference type="ARBA" id="ARBA00023224"/>
    </source>
</evidence>
<dbReference type="Pfam" id="PF00001">
    <property type="entry name" value="7tm_1"/>
    <property type="match status" value="1"/>
</dbReference>
<accession>A0A6P7T865</accession>
<feature type="transmembrane region" description="Helical" evidence="11">
    <location>
        <begin position="204"/>
        <end position="224"/>
    </location>
</feature>
<feature type="domain" description="G-protein coupled receptors family 1 profile" evidence="12">
    <location>
        <begin position="42"/>
        <end position="305"/>
    </location>
</feature>
<evidence type="ECO:0000313" key="13">
    <source>
        <dbReference type="Proteomes" id="UP000515154"/>
    </source>
</evidence>
<dbReference type="InterPro" id="IPR000276">
    <property type="entry name" value="GPCR_Rhodpsn"/>
</dbReference>
<dbReference type="CDD" id="cd15392">
    <property type="entry name" value="7tmA_PR4-like"/>
    <property type="match status" value="1"/>
</dbReference>
<organism evidence="13 14">
    <name type="scientific">Octopus sinensis</name>
    <name type="common">East Asian common octopus</name>
    <dbReference type="NCBI Taxonomy" id="2607531"/>
    <lineage>
        <taxon>Eukaryota</taxon>
        <taxon>Metazoa</taxon>
        <taxon>Spiralia</taxon>
        <taxon>Lophotrochozoa</taxon>
        <taxon>Mollusca</taxon>
        <taxon>Cephalopoda</taxon>
        <taxon>Coleoidea</taxon>
        <taxon>Octopodiformes</taxon>
        <taxon>Octopoda</taxon>
        <taxon>Incirrata</taxon>
        <taxon>Octopodidae</taxon>
        <taxon>Octopus</taxon>
    </lineage>
</organism>
<dbReference type="KEGG" id="osn:115220449"/>
<sequence length="378" mass="43235">MDEQFNFSNSNITELEYKPPPMYVQMIFVLVYGLVVLVAVGGNVLVCHIILICQRMRTATNLFLLNLAISDILMAILCIPLTFVSTVMLNYWPFGNVMCPVVTYIQAVSVFLSAFTLVAMSMDRYVAVLHPLRPKLTNTQAVKIIAVTWVLAMAAPLPTAIVSRVLNENSDGNESDAFNGLCQEIWEHDYQRQSYSMVIMFLQYFIPLIVLIFTYARIGYIVWIKSPPGEAVRNRDERMAASKRKMVKMMIAMVAIYALSWLPLHAITLIGDQYPDIYSEDYMNIVWIAAHWTAMSHSCYNPIVYFSMNSKFRAGFLRIFKCCSRMKQEQLINESSKSYYHGTTCNTSVNMTSTPHKRNVITNYYDRNNHENIESSVV</sequence>
<keyword evidence="8 10" id="KW-0675">Receptor</keyword>
<dbReference type="SUPFAM" id="SSF81321">
    <property type="entry name" value="Family A G protein-coupled receptor-like"/>
    <property type="match status" value="1"/>
</dbReference>
<evidence type="ECO:0000256" key="11">
    <source>
        <dbReference type="SAM" id="Phobius"/>
    </source>
</evidence>
<dbReference type="GO" id="GO:0004983">
    <property type="term" value="F:neuropeptide Y receptor activity"/>
    <property type="evidence" value="ECO:0007669"/>
    <property type="project" value="InterPro"/>
</dbReference>
<evidence type="ECO:0000256" key="6">
    <source>
        <dbReference type="ARBA" id="ARBA00023040"/>
    </source>
</evidence>
<dbReference type="AlphaFoldDB" id="A0A6P7T865"/>
<keyword evidence="13" id="KW-1185">Reference proteome</keyword>
<dbReference type="Gene3D" id="1.20.1070.10">
    <property type="entry name" value="Rhodopsin 7-helix transmembrane proteins"/>
    <property type="match status" value="1"/>
</dbReference>
<keyword evidence="3" id="KW-1003">Cell membrane</keyword>
<evidence type="ECO:0000256" key="1">
    <source>
        <dbReference type="ARBA" id="ARBA00004651"/>
    </source>
</evidence>
<proteinExistence type="inferred from homology"/>
<dbReference type="InterPro" id="IPR017452">
    <property type="entry name" value="GPCR_Rhodpsn_7TM"/>
</dbReference>
<evidence type="ECO:0000256" key="2">
    <source>
        <dbReference type="ARBA" id="ARBA00010663"/>
    </source>
</evidence>
<evidence type="ECO:0000256" key="3">
    <source>
        <dbReference type="ARBA" id="ARBA00022475"/>
    </source>
</evidence>
<comment type="subcellular location">
    <subcellularLocation>
        <location evidence="1">Cell membrane</location>
        <topology evidence="1">Multi-pass membrane protein</topology>
    </subcellularLocation>
</comment>
<dbReference type="RefSeq" id="XP_029646437.1">
    <property type="nucleotide sequence ID" value="XM_029790577.2"/>
</dbReference>
<evidence type="ECO:0000313" key="14">
    <source>
        <dbReference type="RefSeq" id="XP_029646437.1"/>
    </source>
</evidence>
<feature type="transmembrane region" description="Helical" evidence="11">
    <location>
        <begin position="63"/>
        <end position="89"/>
    </location>
</feature>
<keyword evidence="9 10" id="KW-0807">Transducer</keyword>
<feature type="transmembrane region" description="Helical" evidence="11">
    <location>
        <begin position="141"/>
        <end position="161"/>
    </location>
</feature>
<evidence type="ECO:0000256" key="5">
    <source>
        <dbReference type="ARBA" id="ARBA00022989"/>
    </source>
</evidence>
<protein>
    <submittedName>
        <fullName evidence="14">RYamide receptor-like</fullName>
    </submittedName>
</protein>
<evidence type="ECO:0000256" key="7">
    <source>
        <dbReference type="ARBA" id="ARBA00023136"/>
    </source>
</evidence>
<dbReference type="PRINTS" id="PR00237">
    <property type="entry name" value="GPCRRHODOPSN"/>
</dbReference>
<gene>
    <name evidence="14" type="primary">LOC115220449</name>
</gene>